<evidence type="ECO:0000313" key="3">
    <source>
        <dbReference type="Proteomes" id="UP000092321"/>
    </source>
</evidence>
<evidence type="ECO:0000313" key="2">
    <source>
        <dbReference type="EMBL" id="OBA25937.1"/>
    </source>
</evidence>
<feature type="region of interest" description="Disordered" evidence="1">
    <location>
        <begin position="448"/>
        <end position="474"/>
    </location>
</feature>
<keyword evidence="3" id="KW-1185">Reference proteome</keyword>
<gene>
    <name evidence="2" type="ORF">HANVADRAFT_53538</name>
</gene>
<dbReference type="EMBL" id="LXPE01000032">
    <property type="protein sequence ID" value="OBA25937.1"/>
    <property type="molecule type" value="Genomic_DNA"/>
</dbReference>
<comment type="caution">
    <text evidence="2">The sequence shown here is derived from an EMBL/GenBank/DDBJ whole genome shotgun (WGS) entry which is preliminary data.</text>
</comment>
<protein>
    <submittedName>
        <fullName evidence="2">Uncharacterized protein</fullName>
    </submittedName>
</protein>
<feature type="region of interest" description="Disordered" evidence="1">
    <location>
        <begin position="51"/>
        <end position="70"/>
    </location>
</feature>
<dbReference type="AlphaFoldDB" id="A0A1B7TB51"/>
<reference evidence="3" key="1">
    <citation type="journal article" date="2016" name="Proc. Natl. Acad. Sci. U.S.A.">
        <title>Comparative genomics of biotechnologically important yeasts.</title>
        <authorList>
            <person name="Riley R."/>
            <person name="Haridas S."/>
            <person name="Wolfe K.H."/>
            <person name="Lopes M.R."/>
            <person name="Hittinger C.T."/>
            <person name="Goeker M."/>
            <person name="Salamov A.A."/>
            <person name="Wisecaver J.H."/>
            <person name="Long T.M."/>
            <person name="Calvey C.H."/>
            <person name="Aerts A.L."/>
            <person name="Barry K.W."/>
            <person name="Choi C."/>
            <person name="Clum A."/>
            <person name="Coughlan A.Y."/>
            <person name="Deshpande S."/>
            <person name="Douglass A.P."/>
            <person name="Hanson S.J."/>
            <person name="Klenk H.-P."/>
            <person name="LaButti K.M."/>
            <person name="Lapidus A."/>
            <person name="Lindquist E.A."/>
            <person name="Lipzen A.M."/>
            <person name="Meier-Kolthoff J.P."/>
            <person name="Ohm R.A."/>
            <person name="Otillar R.P."/>
            <person name="Pangilinan J.L."/>
            <person name="Peng Y."/>
            <person name="Rokas A."/>
            <person name="Rosa C.A."/>
            <person name="Scheuner C."/>
            <person name="Sibirny A.A."/>
            <person name="Slot J.C."/>
            <person name="Stielow J.B."/>
            <person name="Sun H."/>
            <person name="Kurtzman C.P."/>
            <person name="Blackwell M."/>
            <person name="Grigoriev I.V."/>
            <person name="Jeffries T.W."/>
        </authorList>
    </citation>
    <scope>NUCLEOTIDE SEQUENCE [LARGE SCALE GENOMIC DNA]</scope>
    <source>
        <strain evidence="3">NRRL Y-1626</strain>
    </source>
</reference>
<name>A0A1B7TB51_9ASCO</name>
<feature type="compositionally biased region" description="Polar residues" evidence="1">
    <location>
        <begin position="1"/>
        <end position="19"/>
    </location>
</feature>
<sequence length="474" mass="53552">MEDNSNKTQELTPDSSLNESFEHENKNPIKHSGFGIRKRLRSGYNKRFGSIISGSSKSEQEDLAPSPVVTTSSPNYFGKIGKNVSSHLSDKPPTKDTLPELNIENSTNTSLYILRRNNSRQNSRSNSLVNSLYLNNLNNGSIAGANNINNDLQLNTNSNSGHNTPKMGPETPSMMTPTIGYSHKFQNSVSSFSSVDFDINNNNGGQCTPTPTTTNFPSYFQAPIDLTNDFINIFKQEYENYCLNPKVTPFDHNNPPPGVIEIIFKKSKWHIKVQKLYICKNNKNQLSLDSNNNLYNTLKNILTENSYTSRRNVSRANSVSSFQLDMNYPLKYSTSNLDNNLNLEMQQQTVFTQPDGSFSTCLYKVNDIIMGTENENRNDNKFESDKLQHNAINSANIVPSNPILFSPRKLKREESIETHKMDSFDNLHIMEKKESELSSIVSLEEIKDSSRGLETSTEPQFVLEQAPKIEKKRN</sequence>
<dbReference type="Proteomes" id="UP000092321">
    <property type="component" value="Unassembled WGS sequence"/>
</dbReference>
<organism evidence="2 3">
    <name type="scientific">Hanseniaspora valbyensis NRRL Y-1626</name>
    <dbReference type="NCBI Taxonomy" id="766949"/>
    <lineage>
        <taxon>Eukaryota</taxon>
        <taxon>Fungi</taxon>
        <taxon>Dikarya</taxon>
        <taxon>Ascomycota</taxon>
        <taxon>Saccharomycotina</taxon>
        <taxon>Saccharomycetes</taxon>
        <taxon>Saccharomycodales</taxon>
        <taxon>Saccharomycodaceae</taxon>
        <taxon>Hanseniaspora</taxon>
    </lineage>
</organism>
<evidence type="ECO:0000256" key="1">
    <source>
        <dbReference type="SAM" id="MobiDB-lite"/>
    </source>
</evidence>
<dbReference type="OrthoDB" id="3973260at2759"/>
<accession>A0A1B7TB51</accession>
<feature type="region of interest" description="Disordered" evidence="1">
    <location>
        <begin position="1"/>
        <end position="34"/>
    </location>
</feature>
<proteinExistence type="predicted"/>